<dbReference type="GO" id="GO:0003924">
    <property type="term" value="F:GTPase activity"/>
    <property type="evidence" value="ECO:0007669"/>
    <property type="project" value="InterPro"/>
</dbReference>
<evidence type="ECO:0000313" key="6">
    <source>
        <dbReference type="EMBL" id="SZX74783.1"/>
    </source>
</evidence>
<dbReference type="SUPFAM" id="SSF82051">
    <property type="entry name" value="Obg GTP-binding protein N-terminal domain"/>
    <property type="match status" value="1"/>
</dbReference>
<dbReference type="AlphaFoldDB" id="A0A383WC30"/>
<dbReference type="InterPro" id="IPR006073">
    <property type="entry name" value="GTP-bd"/>
</dbReference>
<evidence type="ECO:0000259" key="5">
    <source>
        <dbReference type="PROSITE" id="PS51883"/>
    </source>
</evidence>
<dbReference type="STRING" id="3088.A0A383WC30"/>
<keyword evidence="7" id="KW-1185">Reference proteome</keyword>
<evidence type="ECO:0000256" key="1">
    <source>
        <dbReference type="ARBA" id="ARBA00022741"/>
    </source>
</evidence>
<dbReference type="Pfam" id="PF01926">
    <property type="entry name" value="MMR_HSR1"/>
    <property type="match status" value="1"/>
</dbReference>
<dbReference type="Gene3D" id="2.70.210.12">
    <property type="entry name" value="GTP1/OBG domain"/>
    <property type="match status" value="2"/>
</dbReference>
<dbReference type="GO" id="GO:0005739">
    <property type="term" value="C:mitochondrion"/>
    <property type="evidence" value="ECO:0007669"/>
    <property type="project" value="TreeGrafter"/>
</dbReference>
<feature type="region of interest" description="Disordered" evidence="3">
    <location>
        <begin position="378"/>
        <end position="404"/>
    </location>
</feature>
<feature type="region of interest" description="Disordered" evidence="3">
    <location>
        <begin position="581"/>
        <end position="610"/>
    </location>
</feature>
<sequence length="732" mass="74669">MIQSFRWQLQQRPLQQCVAWLSAVTNPKKPHISQKVRFVDQLRVVAKGGQGGGGHSALFGRTGHHPRAAGGNGAPGGCVILRATKQLTGLGSIPLHVEAPRGGSGGKQWMEGKRGSDKVVEVPLGTLIWQLVEMKQAPGSTAVPHGVTPLPRMTAAAPAAAVGAAVAGRHAQPLQQHVGAGQANSSDAYAASSSSAAGSSGRRKLFPDIAQQQQQQEQQQYSLPSAAAVDAEQCSPDAAAGGCEDALYDELLSCRRLLTNAEKLWLLNHGRLPTPQQLLRHNAAALATAAAVDDTSSGDESDGAAPTSSDDEQLSDDEDDWMVLPPAEEDEAAGAAGAAGWMEDVERQFTKQQVWSILESQAVLLGELTREGQTLRVAEGGKGGRGNAGTPSKPYGPAGRARSDGQPGQEVLLLLKLRLLADVVLVGLPNVGKSSLIAALTHARAQVGSYAFTTLRPQLGTITDDAASAGMGEPGSSNGSQLEAAAAQPGPLAAAAAAAAAAAGSSSHNAVGVPLSSAVPDAATGNAGAAGAGDGTQRLVVADLPGLVPGAHSGKGRGTAFLSHLQKARCLALVLDMTGGSEQQQQQQQQQQDQTSEEQGRGGVKASAADSGAAGCDSAASAAQAAGTEAAGAGDWGVLVPYTPQEQLAILLEELAKFDASVLQLPMVVVANKLDAMAPAAAAAAMQQLKAATTLPITPVSAKEGLGLQRLKSALQLLVGVRGNHSHQQQVK</sequence>
<feature type="domain" description="OBG-type G" evidence="4">
    <location>
        <begin position="421"/>
        <end position="720"/>
    </location>
</feature>
<feature type="compositionally biased region" description="Low complexity" evidence="3">
    <location>
        <begin position="183"/>
        <end position="200"/>
    </location>
</feature>
<dbReference type="PANTHER" id="PTHR11702:SF31">
    <property type="entry name" value="MITOCHONDRIAL RIBOSOME-ASSOCIATED GTPASE 2"/>
    <property type="match status" value="1"/>
</dbReference>
<proteinExistence type="predicted"/>
<dbReference type="PROSITE" id="PS51883">
    <property type="entry name" value="OBG"/>
    <property type="match status" value="1"/>
</dbReference>
<reference evidence="6 7" key="1">
    <citation type="submission" date="2016-10" db="EMBL/GenBank/DDBJ databases">
        <authorList>
            <person name="Cai Z."/>
        </authorList>
    </citation>
    <scope>NUCLEOTIDE SEQUENCE [LARGE SCALE GENOMIC DNA]</scope>
</reference>
<feature type="region of interest" description="Disordered" evidence="3">
    <location>
        <begin position="290"/>
        <end position="317"/>
    </location>
</feature>
<dbReference type="InterPro" id="IPR006074">
    <property type="entry name" value="GTP1-OBG_CS"/>
</dbReference>
<name>A0A383WC30_TETOB</name>
<dbReference type="Pfam" id="PF01018">
    <property type="entry name" value="GTP1_OBG"/>
    <property type="match status" value="1"/>
</dbReference>
<feature type="compositionally biased region" description="Low complexity" evidence="3">
    <location>
        <begin position="583"/>
        <end position="594"/>
    </location>
</feature>
<dbReference type="PANTHER" id="PTHR11702">
    <property type="entry name" value="DEVELOPMENTALLY REGULATED GTP-BINDING PROTEIN-RELATED"/>
    <property type="match status" value="1"/>
</dbReference>
<evidence type="ECO:0000313" key="7">
    <source>
        <dbReference type="Proteomes" id="UP000256970"/>
    </source>
</evidence>
<evidence type="ECO:0000256" key="3">
    <source>
        <dbReference type="SAM" id="MobiDB-lite"/>
    </source>
</evidence>
<feature type="region of interest" description="Disordered" evidence="3">
    <location>
        <begin position="464"/>
        <end position="485"/>
    </location>
</feature>
<dbReference type="InterPro" id="IPR045086">
    <property type="entry name" value="OBG_GTPase"/>
</dbReference>
<protein>
    <recommendedName>
        <fullName evidence="8">OBG-type G domain-containing protein</fullName>
    </recommendedName>
</protein>
<evidence type="ECO:0000259" key="4">
    <source>
        <dbReference type="PROSITE" id="PS51710"/>
    </source>
</evidence>
<evidence type="ECO:0000256" key="2">
    <source>
        <dbReference type="ARBA" id="ARBA00023134"/>
    </source>
</evidence>
<feature type="domain" description="Obg" evidence="5">
    <location>
        <begin position="36"/>
        <end position="420"/>
    </location>
</feature>
<dbReference type="EMBL" id="FNXT01001221">
    <property type="protein sequence ID" value="SZX74783.1"/>
    <property type="molecule type" value="Genomic_DNA"/>
</dbReference>
<dbReference type="GO" id="GO:0042254">
    <property type="term" value="P:ribosome biogenesis"/>
    <property type="evidence" value="ECO:0007669"/>
    <property type="project" value="UniProtKB-UniRule"/>
</dbReference>
<keyword evidence="1" id="KW-0547">Nucleotide-binding</keyword>
<keyword evidence="2" id="KW-0342">GTP-binding</keyword>
<dbReference type="SUPFAM" id="SSF52540">
    <property type="entry name" value="P-loop containing nucleoside triphosphate hydrolases"/>
    <property type="match status" value="1"/>
</dbReference>
<dbReference type="Gene3D" id="3.40.50.300">
    <property type="entry name" value="P-loop containing nucleotide triphosphate hydrolases"/>
    <property type="match status" value="1"/>
</dbReference>
<dbReference type="GO" id="GO:0005525">
    <property type="term" value="F:GTP binding"/>
    <property type="evidence" value="ECO:0007669"/>
    <property type="project" value="UniProtKB-KW"/>
</dbReference>
<dbReference type="InterPro" id="IPR036726">
    <property type="entry name" value="GTP1_OBG_dom_sf"/>
</dbReference>
<dbReference type="PROSITE" id="PS51710">
    <property type="entry name" value="G_OBG"/>
    <property type="match status" value="1"/>
</dbReference>
<dbReference type="InterPro" id="IPR006169">
    <property type="entry name" value="GTP1_OBG_dom"/>
</dbReference>
<dbReference type="Proteomes" id="UP000256970">
    <property type="component" value="Unassembled WGS sequence"/>
</dbReference>
<dbReference type="InterPro" id="IPR027417">
    <property type="entry name" value="P-loop_NTPase"/>
</dbReference>
<accession>A0A383WC30</accession>
<feature type="region of interest" description="Disordered" evidence="3">
    <location>
        <begin position="177"/>
        <end position="202"/>
    </location>
</feature>
<evidence type="ECO:0008006" key="8">
    <source>
        <dbReference type="Google" id="ProtNLM"/>
    </source>
</evidence>
<organism evidence="6 7">
    <name type="scientific">Tetradesmus obliquus</name>
    <name type="common">Green alga</name>
    <name type="synonym">Acutodesmus obliquus</name>
    <dbReference type="NCBI Taxonomy" id="3088"/>
    <lineage>
        <taxon>Eukaryota</taxon>
        <taxon>Viridiplantae</taxon>
        <taxon>Chlorophyta</taxon>
        <taxon>core chlorophytes</taxon>
        <taxon>Chlorophyceae</taxon>
        <taxon>CS clade</taxon>
        <taxon>Sphaeropleales</taxon>
        <taxon>Scenedesmaceae</taxon>
        <taxon>Tetradesmus</taxon>
    </lineage>
</organism>
<dbReference type="PRINTS" id="PR00326">
    <property type="entry name" value="GTP1OBG"/>
</dbReference>
<gene>
    <name evidence="6" type="ORF">BQ4739_LOCUS15101</name>
</gene>
<dbReference type="InterPro" id="IPR031167">
    <property type="entry name" value="G_OBG"/>
</dbReference>
<dbReference type="PROSITE" id="PS00905">
    <property type="entry name" value="GTP1_OBG"/>
    <property type="match status" value="1"/>
</dbReference>